<dbReference type="Pfam" id="PF02803">
    <property type="entry name" value="Thiolase_C"/>
    <property type="match status" value="1"/>
</dbReference>
<dbReference type="InterPro" id="IPR020617">
    <property type="entry name" value="Thiolase_C"/>
</dbReference>
<feature type="domain" description="Thiolase C-terminal" evidence="6">
    <location>
        <begin position="273"/>
        <end position="390"/>
    </location>
</feature>
<dbReference type="PROSITE" id="PS00737">
    <property type="entry name" value="THIOLASE_2"/>
    <property type="match status" value="1"/>
</dbReference>
<dbReference type="NCBIfam" id="TIGR01930">
    <property type="entry name" value="AcCoA-C-Actrans"/>
    <property type="match status" value="1"/>
</dbReference>
<dbReference type="GO" id="GO:0016747">
    <property type="term" value="F:acyltransferase activity, transferring groups other than amino-acyl groups"/>
    <property type="evidence" value="ECO:0007669"/>
    <property type="project" value="InterPro"/>
</dbReference>
<dbReference type="Pfam" id="PF00108">
    <property type="entry name" value="Thiolase_N"/>
    <property type="match status" value="1"/>
</dbReference>
<dbReference type="InterPro" id="IPR002155">
    <property type="entry name" value="Thiolase"/>
</dbReference>
<keyword evidence="2 7" id="KW-0808">Transferase</keyword>
<dbReference type="CDD" id="cd00751">
    <property type="entry name" value="thiolase"/>
    <property type="match status" value="1"/>
</dbReference>
<dbReference type="Proteomes" id="UP000283805">
    <property type="component" value="Unassembled WGS sequence"/>
</dbReference>
<dbReference type="InterPro" id="IPR016039">
    <property type="entry name" value="Thiolase-like"/>
</dbReference>
<gene>
    <name evidence="7" type="ORF">ATJ93_0367</name>
</gene>
<proteinExistence type="inferred from homology"/>
<sequence length="396" mass="41718">MAAPTTPDSDVVLVDGARTPHGTLLGSLADVEAVELGRTALDGLLERVDVDESAIDWVALGNAIQAGIGQVPGRQVVVESGLPNETRATTINEASGSGMSALSLAADRIAAGRADLAIAGGFESMSNAPWILPGYRKGRRYGDVELKDSMLYDSLWDVNLDVHMGEITEGLVDREGISREAQDEYALESHRWAAEAIDDGGFDAEIVPVETNGETVETDEGPRPDSTLEDLAELPTPFRENGTITPGNASKLSDGAGAVLLADADAADERGLEPLARLVDYTTAYRDPDRFNEAVGDVTEALLERNDLAVEDVDAYWINEAFAAQAVYVMDRVGIPRERLNPQGGAVAFGHPIGASGGMLAASLAYQLRDDPDVDRGVVGMSIGGGGAILGLLEAY</sequence>
<dbReference type="EMBL" id="RAPO01000001">
    <property type="protein sequence ID" value="RKD97381.1"/>
    <property type="molecule type" value="Genomic_DNA"/>
</dbReference>
<name>A0A419WPF8_9EURY</name>
<dbReference type="PIRSF" id="PIRSF000429">
    <property type="entry name" value="Ac-CoA_Ac_transf"/>
    <property type="match status" value="1"/>
</dbReference>
<dbReference type="InterPro" id="IPR020613">
    <property type="entry name" value="Thiolase_CS"/>
</dbReference>
<evidence type="ECO:0000256" key="2">
    <source>
        <dbReference type="ARBA" id="ARBA00022679"/>
    </source>
</evidence>
<evidence type="ECO:0000259" key="5">
    <source>
        <dbReference type="Pfam" id="PF00108"/>
    </source>
</evidence>
<evidence type="ECO:0000313" key="8">
    <source>
        <dbReference type="Proteomes" id="UP000283805"/>
    </source>
</evidence>
<evidence type="ECO:0000259" key="6">
    <source>
        <dbReference type="Pfam" id="PF02803"/>
    </source>
</evidence>
<evidence type="ECO:0000256" key="1">
    <source>
        <dbReference type="ARBA" id="ARBA00010982"/>
    </source>
</evidence>
<keyword evidence="8" id="KW-1185">Reference proteome</keyword>
<feature type="domain" description="Thiolase N-terminal" evidence="5">
    <location>
        <begin position="11"/>
        <end position="264"/>
    </location>
</feature>
<keyword evidence="4" id="KW-0012">Acyltransferase</keyword>
<dbReference type="RefSeq" id="WP_120242923.1">
    <property type="nucleotide sequence ID" value="NZ_RAPO01000001.1"/>
</dbReference>
<accession>A0A419WPF8</accession>
<dbReference type="PANTHER" id="PTHR18919">
    <property type="entry name" value="ACETYL-COA C-ACYLTRANSFERASE"/>
    <property type="match status" value="1"/>
</dbReference>
<protein>
    <submittedName>
        <fullName evidence="7">Acetyl-CoA C-acetyltransferase</fullName>
    </submittedName>
</protein>
<evidence type="ECO:0000256" key="4">
    <source>
        <dbReference type="ARBA" id="ARBA00023315"/>
    </source>
</evidence>
<dbReference type="PANTHER" id="PTHR18919:SF107">
    <property type="entry name" value="ACETYL-COA ACETYLTRANSFERASE, CYTOSOLIC"/>
    <property type="match status" value="1"/>
</dbReference>
<dbReference type="InterPro" id="IPR020616">
    <property type="entry name" value="Thiolase_N"/>
</dbReference>
<evidence type="ECO:0000256" key="3">
    <source>
        <dbReference type="ARBA" id="ARBA00023229"/>
    </source>
</evidence>
<comment type="similarity">
    <text evidence="1">Belongs to the thiolase-like superfamily. Thiolase family.</text>
</comment>
<evidence type="ECO:0000313" key="7">
    <source>
        <dbReference type="EMBL" id="RKD97381.1"/>
    </source>
</evidence>
<dbReference type="AlphaFoldDB" id="A0A419WPF8"/>
<organism evidence="7 8">
    <name type="scientific">Halopiger aswanensis</name>
    <dbReference type="NCBI Taxonomy" id="148449"/>
    <lineage>
        <taxon>Archaea</taxon>
        <taxon>Methanobacteriati</taxon>
        <taxon>Methanobacteriota</taxon>
        <taxon>Stenosarchaea group</taxon>
        <taxon>Halobacteria</taxon>
        <taxon>Halobacteriales</taxon>
        <taxon>Natrialbaceae</taxon>
        <taxon>Halopiger</taxon>
    </lineage>
</organism>
<dbReference type="OrthoDB" id="25212at2157"/>
<reference evidence="7 8" key="1">
    <citation type="submission" date="2018-09" db="EMBL/GenBank/DDBJ databases">
        <title>Genomic Encyclopedia of Archaeal and Bacterial Type Strains, Phase II (KMG-II): from individual species to whole genera.</title>
        <authorList>
            <person name="Goeker M."/>
        </authorList>
    </citation>
    <scope>NUCLEOTIDE SEQUENCE [LARGE SCALE GENOMIC DNA]</scope>
    <source>
        <strain evidence="7 8">DSM 13151</strain>
    </source>
</reference>
<comment type="caution">
    <text evidence="7">The sequence shown here is derived from an EMBL/GenBank/DDBJ whole genome shotgun (WGS) entry which is preliminary data.</text>
</comment>
<keyword evidence="3" id="KW-0414">Isoprene biosynthesis</keyword>
<dbReference type="SUPFAM" id="SSF53901">
    <property type="entry name" value="Thiolase-like"/>
    <property type="match status" value="2"/>
</dbReference>
<dbReference type="Gene3D" id="3.40.47.10">
    <property type="match status" value="1"/>
</dbReference>
<dbReference type="GO" id="GO:0008299">
    <property type="term" value="P:isoprenoid biosynthetic process"/>
    <property type="evidence" value="ECO:0007669"/>
    <property type="project" value="UniProtKB-KW"/>
</dbReference>